<accession>A0A6M5YDK9</accession>
<sequence>MPYLTTNGTELYYESTGTGPETIVFSHGLLWSGHMFHSQVAALRNRYRVITYDHRGQGRSRVTREGYDMDTVYEDVVGLIEQLGVGPCHFAGLSMGGFMGMRLAARRPDLIKSLTLLETSADPEPAENVPKYQRLCTVVKWLGTWPVVDPVMKIMFGKTFLTDPSRAAERQHWIDQLKQNKRTIVRAVQGAIDRKGVFDELKNITAPTLVIVGDEDVATVPAKAQRIHDNIAGSRLVIVPGAGHSSSVEQPEAVNEAITSFLKSINSSNR</sequence>
<dbReference type="Pfam" id="PF00561">
    <property type="entry name" value="Abhydrolase_1"/>
    <property type="match status" value="1"/>
</dbReference>
<dbReference type="Proteomes" id="UP000502756">
    <property type="component" value="Chromosome"/>
</dbReference>
<evidence type="ECO:0000259" key="1">
    <source>
        <dbReference type="Pfam" id="PF00561"/>
    </source>
</evidence>
<evidence type="ECO:0000313" key="2">
    <source>
        <dbReference type="EMBL" id="QJW91390.1"/>
    </source>
</evidence>
<dbReference type="AlphaFoldDB" id="A0A6M5YDK9"/>
<dbReference type="InterPro" id="IPR029058">
    <property type="entry name" value="AB_hydrolase_fold"/>
</dbReference>
<dbReference type="GO" id="GO:0016787">
    <property type="term" value="F:hydrolase activity"/>
    <property type="evidence" value="ECO:0007669"/>
    <property type="project" value="UniProtKB-KW"/>
</dbReference>
<evidence type="ECO:0000313" key="3">
    <source>
        <dbReference type="Proteomes" id="UP000502756"/>
    </source>
</evidence>
<organism evidence="2 3">
    <name type="scientific">Spirosoma taeanense</name>
    <dbReference type="NCBI Taxonomy" id="2735870"/>
    <lineage>
        <taxon>Bacteria</taxon>
        <taxon>Pseudomonadati</taxon>
        <taxon>Bacteroidota</taxon>
        <taxon>Cytophagia</taxon>
        <taxon>Cytophagales</taxon>
        <taxon>Cytophagaceae</taxon>
        <taxon>Spirosoma</taxon>
    </lineage>
</organism>
<dbReference type="PANTHER" id="PTHR43798:SF29">
    <property type="entry name" value="AB HYDROLASE-1 DOMAIN-CONTAINING PROTEIN"/>
    <property type="match status" value="1"/>
</dbReference>
<dbReference type="Gene3D" id="3.40.50.1820">
    <property type="entry name" value="alpha/beta hydrolase"/>
    <property type="match status" value="1"/>
</dbReference>
<dbReference type="InterPro" id="IPR000073">
    <property type="entry name" value="AB_hydrolase_1"/>
</dbReference>
<dbReference type="KEGG" id="stae:HNV11_19405"/>
<keyword evidence="2" id="KW-0378">Hydrolase</keyword>
<dbReference type="PRINTS" id="PR00111">
    <property type="entry name" value="ABHYDROLASE"/>
</dbReference>
<keyword evidence="3" id="KW-1185">Reference proteome</keyword>
<reference evidence="2 3" key="1">
    <citation type="submission" date="2020-05" db="EMBL/GenBank/DDBJ databases">
        <title>Genome sequencing of Spirosoma sp. TS118.</title>
        <authorList>
            <person name="Lee J.-H."/>
            <person name="Jeong S."/>
            <person name="Zhao L."/>
            <person name="Jung J.-H."/>
            <person name="Kim M.-K."/>
            <person name="Lim S."/>
        </authorList>
    </citation>
    <scope>NUCLEOTIDE SEQUENCE [LARGE SCALE GENOMIC DNA]</scope>
    <source>
        <strain evidence="2 3">TS118</strain>
    </source>
</reference>
<feature type="domain" description="AB hydrolase-1" evidence="1">
    <location>
        <begin position="22"/>
        <end position="249"/>
    </location>
</feature>
<dbReference type="PANTHER" id="PTHR43798">
    <property type="entry name" value="MONOACYLGLYCEROL LIPASE"/>
    <property type="match status" value="1"/>
</dbReference>
<dbReference type="PRINTS" id="PR00412">
    <property type="entry name" value="EPOXHYDRLASE"/>
</dbReference>
<protein>
    <submittedName>
        <fullName evidence="2">Alpha/beta fold hydrolase</fullName>
    </submittedName>
</protein>
<name>A0A6M5YDK9_9BACT</name>
<dbReference type="EMBL" id="CP053435">
    <property type="protein sequence ID" value="QJW91390.1"/>
    <property type="molecule type" value="Genomic_DNA"/>
</dbReference>
<gene>
    <name evidence="2" type="ORF">HNV11_19405</name>
</gene>
<dbReference type="SUPFAM" id="SSF53474">
    <property type="entry name" value="alpha/beta-Hydrolases"/>
    <property type="match status" value="1"/>
</dbReference>
<dbReference type="InterPro" id="IPR000639">
    <property type="entry name" value="Epox_hydrolase-like"/>
</dbReference>
<dbReference type="RefSeq" id="WP_171741238.1">
    <property type="nucleotide sequence ID" value="NZ_CP053435.1"/>
</dbReference>
<proteinExistence type="predicted"/>
<dbReference type="InterPro" id="IPR050266">
    <property type="entry name" value="AB_hydrolase_sf"/>
</dbReference>